<feature type="domain" description="HTH luxR-type" evidence="5">
    <location>
        <begin position="140"/>
        <end position="205"/>
    </location>
</feature>
<reference evidence="7 8" key="1">
    <citation type="submission" date="2016-10" db="EMBL/GenBank/DDBJ databases">
        <authorList>
            <person name="de Groot N.N."/>
        </authorList>
    </citation>
    <scope>NUCLEOTIDE SEQUENCE [LARGE SCALE GENOMIC DNA]</scope>
    <source>
        <strain evidence="7 8">DSM 28286</strain>
    </source>
</reference>
<dbReference type="PROSITE" id="PS00622">
    <property type="entry name" value="HTH_LUXR_1"/>
    <property type="match status" value="1"/>
</dbReference>
<dbReference type="PROSITE" id="PS50043">
    <property type="entry name" value="HTH_LUXR_2"/>
    <property type="match status" value="1"/>
</dbReference>
<gene>
    <name evidence="7" type="ORF">SAMN05444277_101888</name>
</gene>
<dbReference type="PROSITE" id="PS50110">
    <property type="entry name" value="RESPONSE_REGULATORY"/>
    <property type="match status" value="1"/>
</dbReference>
<feature type="domain" description="Response regulatory" evidence="6">
    <location>
        <begin position="5"/>
        <end position="120"/>
    </location>
</feature>
<dbReference type="SMART" id="SM00421">
    <property type="entry name" value="HTH_LUXR"/>
    <property type="match status" value="1"/>
</dbReference>
<dbReference type="InterPro" id="IPR000792">
    <property type="entry name" value="Tscrpt_reg_LuxR_C"/>
</dbReference>
<dbReference type="PRINTS" id="PR00038">
    <property type="entry name" value="HTHLUXR"/>
</dbReference>
<dbReference type="OrthoDB" id="1646880at2"/>
<keyword evidence="4" id="KW-0597">Phosphoprotein</keyword>
<keyword evidence="1" id="KW-0805">Transcription regulation</keyword>
<dbReference type="STRING" id="1465490.SAMN05444277_101888"/>
<organism evidence="7 8">
    <name type="scientific">Parafilimonas terrae</name>
    <dbReference type="NCBI Taxonomy" id="1465490"/>
    <lineage>
        <taxon>Bacteria</taxon>
        <taxon>Pseudomonadati</taxon>
        <taxon>Bacteroidota</taxon>
        <taxon>Chitinophagia</taxon>
        <taxon>Chitinophagales</taxon>
        <taxon>Chitinophagaceae</taxon>
        <taxon>Parafilimonas</taxon>
    </lineage>
</organism>
<evidence type="ECO:0000259" key="6">
    <source>
        <dbReference type="PROSITE" id="PS50110"/>
    </source>
</evidence>
<keyword evidence="8" id="KW-1185">Reference proteome</keyword>
<evidence type="ECO:0000259" key="5">
    <source>
        <dbReference type="PROSITE" id="PS50043"/>
    </source>
</evidence>
<dbReference type="InterPro" id="IPR016032">
    <property type="entry name" value="Sig_transdc_resp-reg_C-effctor"/>
</dbReference>
<dbReference type="GO" id="GO:0000160">
    <property type="term" value="P:phosphorelay signal transduction system"/>
    <property type="evidence" value="ECO:0007669"/>
    <property type="project" value="InterPro"/>
</dbReference>
<dbReference type="InterPro" id="IPR011006">
    <property type="entry name" value="CheY-like_superfamily"/>
</dbReference>
<dbReference type="SMART" id="SM00448">
    <property type="entry name" value="REC"/>
    <property type="match status" value="1"/>
</dbReference>
<dbReference type="Pfam" id="PF00072">
    <property type="entry name" value="Response_reg"/>
    <property type="match status" value="1"/>
</dbReference>
<dbReference type="InterPro" id="IPR036388">
    <property type="entry name" value="WH-like_DNA-bd_sf"/>
</dbReference>
<dbReference type="EMBL" id="FOXQ01000001">
    <property type="protein sequence ID" value="SFP72893.1"/>
    <property type="molecule type" value="Genomic_DNA"/>
</dbReference>
<evidence type="ECO:0000256" key="4">
    <source>
        <dbReference type="PROSITE-ProRule" id="PRU00169"/>
    </source>
</evidence>
<dbReference type="PANTHER" id="PTHR44688:SF16">
    <property type="entry name" value="DNA-BINDING TRANSCRIPTIONAL ACTIVATOR DEVR_DOSR"/>
    <property type="match status" value="1"/>
</dbReference>
<dbReference type="PANTHER" id="PTHR44688">
    <property type="entry name" value="DNA-BINDING TRANSCRIPTIONAL ACTIVATOR DEVR_DOSR"/>
    <property type="match status" value="1"/>
</dbReference>
<dbReference type="SUPFAM" id="SSF46894">
    <property type="entry name" value="C-terminal effector domain of the bipartite response regulators"/>
    <property type="match status" value="1"/>
</dbReference>
<dbReference type="GO" id="GO:0003677">
    <property type="term" value="F:DNA binding"/>
    <property type="evidence" value="ECO:0007669"/>
    <property type="project" value="UniProtKB-KW"/>
</dbReference>
<keyword evidence="2 7" id="KW-0238">DNA-binding</keyword>
<dbReference type="AlphaFoldDB" id="A0A1I5SQ63"/>
<dbReference type="Gene3D" id="1.10.10.10">
    <property type="entry name" value="Winged helix-like DNA-binding domain superfamily/Winged helix DNA-binding domain"/>
    <property type="match status" value="1"/>
</dbReference>
<dbReference type="CDD" id="cd17534">
    <property type="entry name" value="REC_DC-like"/>
    <property type="match status" value="1"/>
</dbReference>
<proteinExistence type="predicted"/>
<evidence type="ECO:0000313" key="8">
    <source>
        <dbReference type="Proteomes" id="UP000199031"/>
    </source>
</evidence>
<evidence type="ECO:0000313" key="7">
    <source>
        <dbReference type="EMBL" id="SFP72893.1"/>
    </source>
</evidence>
<dbReference type="RefSeq" id="WP_090654864.1">
    <property type="nucleotide sequence ID" value="NZ_FOXQ01000001.1"/>
</dbReference>
<accession>A0A1I5SQ63</accession>
<name>A0A1I5SQ63_9BACT</name>
<evidence type="ECO:0000256" key="2">
    <source>
        <dbReference type="ARBA" id="ARBA00023125"/>
    </source>
</evidence>
<keyword evidence="3" id="KW-0804">Transcription</keyword>
<dbReference type="InterPro" id="IPR001789">
    <property type="entry name" value="Sig_transdc_resp-reg_receiver"/>
</dbReference>
<feature type="modified residue" description="4-aspartylphosphate" evidence="4">
    <location>
        <position position="55"/>
    </location>
</feature>
<dbReference type="Pfam" id="PF00196">
    <property type="entry name" value="GerE"/>
    <property type="match status" value="1"/>
</dbReference>
<dbReference type="Proteomes" id="UP000199031">
    <property type="component" value="Unassembled WGS sequence"/>
</dbReference>
<dbReference type="SUPFAM" id="SSF52172">
    <property type="entry name" value="CheY-like"/>
    <property type="match status" value="1"/>
</dbReference>
<dbReference type="Gene3D" id="3.40.50.2300">
    <property type="match status" value="1"/>
</dbReference>
<evidence type="ECO:0000256" key="1">
    <source>
        <dbReference type="ARBA" id="ARBA00023015"/>
    </source>
</evidence>
<evidence type="ECO:0000256" key="3">
    <source>
        <dbReference type="ARBA" id="ARBA00023163"/>
    </source>
</evidence>
<protein>
    <submittedName>
        <fullName evidence="7">DNA-binding response regulator, NarL/FixJ family, contains REC and HTH domains</fullName>
    </submittedName>
</protein>
<sequence length="207" mass="23173">MNEISILIVEDEPIVAEDIAGALRRNDYIVSAIVYNREDALAELKNNLPDAAILDINLNGKMEGIEIAEIIACNYHIPFLFLTSYSDKKTLANAKVTEPAGYIVKPFTEAGLYSSIEIALHNFAQKSKHNFPELKLSTINKFLPSPVSEREFQLLQLIYNGCTNKQIAAELFISINTVKKHINNLYLKLDATSHSSAIARIRQLILQ</sequence>
<dbReference type="GO" id="GO:0006355">
    <property type="term" value="P:regulation of DNA-templated transcription"/>
    <property type="evidence" value="ECO:0007669"/>
    <property type="project" value="InterPro"/>
</dbReference>
<dbReference type="CDD" id="cd06170">
    <property type="entry name" value="LuxR_C_like"/>
    <property type="match status" value="1"/>
</dbReference>